<dbReference type="KEGG" id="maqu:Maq22A_c28290"/>
<evidence type="ECO:0000256" key="1">
    <source>
        <dbReference type="SAM" id="MobiDB-lite"/>
    </source>
</evidence>
<dbReference type="Proteomes" id="UP000061432">
    <property type="component" value="Chromosome"/>
</dbReference>
<dbReference type="EMBL" id="AP014704">
    <property type="protein sequence ID" value="BAR47164.1"/>
    <property type="molecule type" value="Genomic_DNA"/>
</dbReference>
<accession>A0A1Y0ZIL4</accession>
<sequence length="92" mass="9891">MPISTRAWPGADRAGRRPRPMTHSAQPGSTNFVAAPSDLTPAARYADGLRRFVPGCIVDTRPWVRQIPGRGRLGGRSMVGQWTSAVAEAPLP</sequence>
<feature type="compositionally biased region" description="Low complexity" evidence="1">
    <location>
        <begin position="1"/>
        <end position="12"/>
    </location>
</feature>
<reference evidence="3" key="2">
    <citation type="submission" date="2015-01" db="EMBL/GenBank/DDBJ databases">
        <title>Complete genome sequence of Methylobacterium aquaticum strain 22A.</title>
        <authorList>
            <person name="Tani A."/>
            <person name="Ogura Y."/>
            <person name="Hayashi T."/>
        </authorList>
    </citation>
    <scope>NUCLEOTIDE SEQUENCE [LARGE SCALE GENOMIC DNA]</scope>
    <source>
        <strain evidence="3">MA-22A</strain>
    </source>
</reference>
<name>A0A1Y0ZIL4_9HYPH</name>
<organism evidence="2 3">
    <name type="scientific">Methylobacterium aquaticum</name>
    <dbReference type="NCBI Taxonomy" id="270351"/>
    <lineage>
        <taxon>Bacteria</taxon>
        <taxon>Pseudomonadati</taxon>
        <taxon>Pseudomonadota</taxon>
        <taxon>Alphaproteobacteria</taxon>
        <taxon>Hyphomicrobiales</taxon>
        <taxon>Methylobacteriaceae</taxon>
        <taxon>Methylobacterium</taxon>
    </lineage>
</organism>
<feature type="compositionally biased region" description="Polar residues" evidence="1">
    <location>
        <begin position="23"/>
        <end position="32"/>
    </location>
</feature>
<protein>
    <submittedName>
        <fullName evidence="2">Uncharacterized protein</fullName>
    </submittedName>
</protein>
<gene>
    <name evidence="2" type="ORF">Maq22A_c28290</name>
</gene>
<evidence type="ECO:0000313" key="2">
    <source>
        <dbReference type="EMBL" id="BAR47164.1"/>
    </source>
</evidence>
<dbReference type="AlphaFoldDB" id="A0A1Y0ZIL4"/>
<reference evidence="2 3" key="1">
    <citation type="journal article" date="2015" name="Genome Announc.">
        <title>Complete Genome Sequence of Methylobacterium aquaticum Strain 22A, Isolated from Racomitrium japonicum Moss.</title>
        <authorList>
            <person name="Tani A."/>
            <person name="Ogura Y."/>
            <person name="Hayashi T."/>
            <person name="Kimbara K."/>
        </authorList>
    </citation>
    <scope>NUCLEOTIDE SEQUENCE [LARGE SCALE GENOMIC DNA]</scope>
    <source>
        <strain evidence="2 3">MA-22A</strain>
    </source>
</reference>
<proteinExistence type="predicted"/>
<dbReference type="STRING" id="270351.Maq22A_c28290"/>
<evidence type="ECO:0000313" key="3">
    <source>
        <dbReference type="Proteomes" id="UP000061432"/>
    </source>
</evidence>
<feature type="region of interest" description="Disordered" evidence="1">
    <location>
        <begin position="1"/>
        <end position="35"/>
    </location>
</feature>